<dbReference type="Proteomes" id="UP000505210">
    <property type="component" value="Chromosome"/>
</dbReference>
<keyword evidence="6 12" id="KW-0133">Cell shape</keyword>
<dbReference type="KEGG" id="theu:HPC62_07650"/>
<keyword evidence="7 12" id="KW-0573">Peptidoglycan synthesis</keyword>
<comment type="catalytic activity">
    <reaction evidence="11 12">
        <text>phosphoenolpyruvate + UDP-N-acetyl-alpha-D-glucosamine = UDP-N-acetyl-3-O-(1-carboxyvinyl)-alpha-D-glucosamine + phosphate</text>
        <dbReference type="Rhea" id="RHEA:18681"/>
        <dbReference type="ChEBI" id="CHEBI:43474"/>
        <dbReference type="ChEBI" id="CHEBI:57705"/>
        <dbReference type="ChEBI" id="CHEBI:58702"/>
        <dbReference type="ChEBI" id="CHEBI:68483"/>
        <dbReference type="EC" id="2.5.1.7"/>
    </reaction>
</comment>
<dbReference type="GO" id="GO:0008360">
    <property type="term" value="P:regulation of cell shape"/>
    <property type="evidence" value="ECO:0007669"/>
    <property type="project" value="UniProtKB-KW"/>
</dbReference>
<evidence type="ECO:0000313" key="15">
    <source>
        <dbReference type="EMBL" id="QKD82092.1"/>
    </source>
</evidence>
<dbReference type="InterPro" id="IPR036968">
    <property type="entry name" value="Enolpyruvate_Tfrase_sf"/>
</dbReference>
<dbReference type="PANTHER" id="PTHR43783">
    <property type="entry name" value="UDP-N-ACETYLGLUCOSAMINE 1-CARBOXYVINYLTRANSFERASE"/>
    <property type="match status" value="1"/>
</dbReference>
<name>A0A6M8B7G7_9CYAN</name>
<dbReference type="GO" id="GO:0019277">
    <property type="term" value="P:UDP-N-acetylgalactosamine biosynthetic process"/>
    <property type="evidence" value="ECO:0007669"/>
    <property type="project" value="InterPro"/>
</dbReference>
<evidence type="ECO:0000256" key="3">
    <source>
        <dbReference type="ARBA" id="ARBA00022490"/>
    </source>
</evidence>
<reference evidence="15 16" key="1">
    <citation type="submission" date="2020-05" db="EMBL/GenBank/DDBJ databases">
        <title>Complete genome sequence of of a novel Thermoleptolyngbya strain isolated from hot springs of Ganzi, Sichuan China.</title>
        <authorList>
            <person name="Tang J."/>
            <person name="Daroch M."/>
            <person name="Li L."/>
            <person name="Waleron K."/>
            <person name="Waleron M."/>
            <person name="Waleron M."/>
        </authorList>
    </citation>
    <scope>NUCLEOTIDE SEQUENCE [LARGE SCALE GENOMIC DNA]</scope>
    <source>
        <strain evidence="15 16">PKUAC-SCTA183</strain>
    </source>
</reference>
<dbReference type="AlphaFoldDB" id="A0A6M8B7G7"/>
<feature type="domain" description="Enolpyruvate transferase" evidence="14">
    <location>
        <begin position="30"/>
        <end position="432"/>
    </location>
</feature>
<keyword evidence="4 12" id="KW-0132">Cell division</keyword>
<evidence type="ECO:0000256" key="8">
    <source>
        <dbReference type="ARBA" id="ARBA00023306"/>
    </source>
</evidence>
<dbReference type="CDD" id="cd01555">
    <property type="entry name" value="UdpNAET"/>
    <property type="match status" value="1"/>
</dbReference>
<dbReference type="Gene3D" id="3.65.10.10">
    <property type="entry name" value="Enolpyruvate transferase domain"/>
    <property type="match status" value="2"/>
</dbReference>
<evidence type="ECO:0000256" key="10">
    <source>
        <dbReference type="ARBA" id="ARBA00038367"/>
    </source>
</evidence>
<dbReference type="NCBIfam" id="NF006873">
    <property type="entry name" value="PRK09369.1"/>
    <property type="match status" value="1"/>
</dbReference>
<keyword evidence="16" id="KW-1185">Reference proteome</keyword>
<dbReference type="Pfam" id="PF00275">
    <property type="entry name" value="EPSP_synthase"/>
    <property type="match status" value="1"/>
</dbReference>
<feature type="binding site" evidence="12">
    <location>
        <position position="353"/>
    </location>
    <ligand>
        <name>UDP-N-acetyl-alpha-D-glucosamine</name>
        <dbReference type="ChEBI" id="CHEBI:57705"/>
    </ligand>
</feature>
<proteinExistence type="inferred from homology"/>
<evidence type="ECO:0000256" key="13">
    <source>
        <dbReference type="SAM" id="MobiDB-lite"/>
    </source>
</evidence>
<evidence type="ECO:0000256" key="9">
    <source>
        <dbReference type="ARBA" id="ARBA00023316"/>
    </source>
</evidence>
<feature type="binding site" evidence="12">
    <location>
        <position position="331"/>
    </location>
    <ligand>
        <name>UDP-N-acetyl-alpha-D-glucosamine</name>
        <dbReference type="ChEBI" id="CHEBI:57705"/>
    </ligand>
</feature>
<keyword evidence="8 12" id="KW-0131">Cell cycle</keyword>
<feature type="binding site" evidence="12">
    <location>
        <begin position="143"/>
        <end position="147"/>
    </location>
    <ligand>
        <name>UDP-N-acetyl-alpha-D-glucosamine</name>
        <dbReference type="ChEBI" id="CHEBI:57705"/>
    </ligand>
</feature>
<protein>
    <recommendedName>
        <fullName evidence="12">UDP-N-acetylglucosamine 1-carboxyvinyltransferase</fullName>
        <ecNumber evidence="12">2.5.1.7</ecNumber>
    </recommendedName>
    <alternativeName>
        <fullName evidence="12">Enoylpyruvate transferase</fullName>
    </alternativeName>
    <alternativeName>
        <fullName evidence="12">UDP-N-acetylglucosamine enolpyruvyl transferase</fullName>
        <shortName evidence="12">EPT</shortName>
    </alternativeName>
</protein>
<dbReference type="InterPro" id="IPR001986">
    <property type="entry name" value="Enolpyruvate_Tfrase_dom"/>
</dbReference>
<dbReference type="GO" id="GO:0051301">
    <property type="term" value="P:cell division"/>
    <property type="evidence" value="ECO:0007669"/>
    <property type="project" value="UniProtKB-KW"/>
</dbReference>
<dbReference type="HAMAP" id="MF_00111">
    <property type="entry name" value="MurA"/>
    <property type="match status" value="1"/>
</dbReference>
<comment type="similarity">
    <text evidence="10 12">Belongs to the EPSP synthase family. MurA subfamily.</text>
</comment>
<dbReference type="NCBIfam" id="TIGR01072">
    <property type="entry name" value="murA"/>
    <property type="match status" value="1"/>
</dbReference>
<dbReference type="InterPro" id="IPR050068">
    <property type="entry name" value="MurA_subfamily"/>
</dbReference>
<evidence type="ECO:0000256" key="11">
    <source>
        <dbReference type="ARBA" id="ARBA00047527"/>
    </source>
</evidence>
<dbReference type="PANTHER" id="PTHR43783:SF1">
    <property type="entry name" value="UDP-N-ACETYLGLUCOSAMINE 1-CARBOXYVINYLTRANSFERASE"/>
    <property type="match status" value="1"/>
</dbReference>
<accession>A0A6M8B7G7</accession>
<comment type="function">
    <text evidence="12">Cell wall formation. Adds enolpyruvyl to UDP-N-acetylglucosamine.</text>
</comment>
<dbReference type="FunFam" id="3.65.10.10:FF:000001">
    <property type="entry name" value="UDP-N-acetylglucosamine 1-carboxyvinyltransferase"/>
    <property type="match status" value="1"/>
</dbReference>
<evidence type="ECO:0000256" key="6">
    <source>
        <dbReference type="ARBA" id="ARBA00022960"/>
    </source>
</evidence>
<evidence type="ECO:0000259" key="14">
    <source>
        <dbReference type="Pfam" id="PF00275"/>
    </source>
</evidence>
<organism evidence="15 16">
    <name type="scientific">Thermoleptolyngbya sichuanensis A183</name>
    <dbReference type="NCBI Taxonomy" id="2737172"/>
    <lineage>
        <taxon>Bacteria</taxon>
        <taxon>Bacillati</taxon>
        <taxon>Cyanobacteriota</taxon>
        <taxon>Cyanophyceae</taxon>
        <taxon>Oculatellales</taxon>
        <taxon>Oculatellaceae</taxon>
        <taxon>Thermoleptolyngbya</taxon>
        <taxon>Thermoleptolyngbya sichuanensis</taxon>
    </lineage>
</organism>
<keyword evidence="3 12" id="KW-0963">Cytoplasm</keyword>
<evidence type="ECO:0000256" key="12">
    <source>
        <dbReference type="HAMAP-Rule" id="MF_00111"/>
    </source>
</evidence>
<dbReference type="GO" id="GO:0071555">
    <property type="term" value="P:cell wall organization"/>
    <property type="evidence" value="ECO:0007669"/>
    <property type="project" value="UniProtKB-KW"/>
</dbReference>
<feature type="region of interest" description="Disordered" evidence="13">
    <location>
        <begin position="1"/>
        <end position="22"/>
    </location>
</feature>
<evidence type="ECO:0000256" key="5">
    <source>
        <dbReference type="ARBA" id="ARBA00022679"/>
    </source>
</evidence>
<comment type="caution">
    <text evidence="12">Lacks conserved residue(s) required for the propagation of feature annotation.</text>
</comment>
<keyword evidence="12" id="KW-0670">Pyruvate</keyword>
<dbReference type="GO" id="GO:0008760">
    <property type="term" value="F:UDP-N-acetylglucosamine 1-carboxyvinyltransferase activity"/>
    <property type="evidence" value="ECO:0007669"/>
    <property type="project" value="UniProtKB-UniRule"/>
</dbReference>
<dbReference type="UniPathway" id="UPA00219"/>
<dbReference type="InterPro" id="IPR013792">
    <property type="entry name" value="RNA3'P_cycl/enolpyr_Trfase_a/b"/>
</dbReference>
<evidence type="ECO:0000313" key="16">
    <source>
        <dbReference type="Proteomes" id="UP000505210"/>
    </source>
</evidence>
<dbReference type="EC" id="2.5.1.7" evidence="12"/>
<gene>
    <name evidence="12 15" type="primary">murA</name>
    <name evidence="15" type="ORF">HPC62_07650</name>
</gene>
<dbReference type="InterPro" id="IPR005750">
    <property type="entry name" value="UDP_GlcNAc_COvinyl_MurA"/>
</dbReference>
<feature type="binding site" evidence="12">
    <location>
        <begin position="44"/>
        <end position="45"/>
    </location>
    <ligand>
        <name>phosphoenolpyruvate</name>
        <dbReference type="ChEBI" id="CHEBI:58702"/>
    </ligand>
</feature>
<feature type="compositionally biased region" description="Polar residues" evidence="13">
    <location>
        <begin position="8"/>
        <end position="17"/>
    </location>
</feature>
<feature type="binding site" evidence="12">
    <location>
        <position position="114"/>
    </location>
    <ligand>
        <name>UDP-N-acetyl-alpha-D-glucosamine</name>
        <dbReference type="ChEBI" id="CHEBI:57705"/>
    </ligand>
</feature>
<feature type="modified residue" description="2-(S-cysteinyl)pyruvic acid O-phosphothioketal" evidence="12">
    <location>
        <position position="138"/>
    </location>
</feature>
<dbReference type="EMBL" id="CP053661">
    <property type="protein sequence ID" value="QKD82092.1"/>
    <property type="molecule type" value="Genomic_DNA"/>
</dbReference>
<evidence type="ECO:0000256" key="7">
    <source>
        <dbReference type="ARBA" id="ARBA00022984"/>
    </source>
</evidence>
<evidence type="ECO:0000256" key="2">
    <source>
        <dbReference type="ARBA" id="ARBA00004752"/>
    </source>
</evidence>
<evidence type="ECO:0000256" key="1">
    <source>
        <dbReference type="ARBA" id="ARBA00004496"/>
    </source>
</evidence>
<comment type="subcellular location">
    <subcellularLocation>
        <location evidence="1 12">Cytoplasm</location>
    </subcellularLocation>
</comment>
<comment type="pathway">
    <text evidence="2 12">Cell wall biogenesis; peptidoglycan biosynthesis.</text>
</comment>
<evidence type="ECO:0000256" key="4">
    <source>
        <dbReference type="ARBA" id="ARBA00022618"/>
    </source>
</evidence>
<feature type="active site" description="Proton donor" evidence="12">
    <location>
        <position position="138"/>
    </location>
</feature>
<dbReference type="GO" id="GO:0009252">
    <property type="term" value="P:peptidoglycan biosynthetic process"/>
    <property type="evidence" value="ECO:0007669"/>
    <property type="project" value="UniProtKB-UniRule"/>
</dbReference>
<keyword evidence="5 12" id="KW-0808">Transferase</keyword>
<keyword evidence="9 12" id="KW-0961">Cell wall biogenesis/degradation</keyword>
<sequence length="460" mass="48684">MEDRPINPSLNSPVTHSSPEDRSPVLEIIGGHRLSGEVRISGAKNSALVLMAGSLLCSQDCRIRNVPSLADVARMGEVLSALGVKITRKDDALEIDARHLSQSKAPYELVSQLRASFFIIGPLLARLGIARIPLPGGCAIGARPVDLHVRGLQAMGADVQIEHGTVHACIPGVNRRLKGARIYLDYPSVGATETLMMAATLADGETILENAAQEPEVVDLANFCRAMGARIRGAGTNTIVISGVPSLHSVDYAVIPDRVEVGTFLVAGAITQSELSLAPVVPDHLTAVIAKLRAIGSEVVQETPSRLRIVPGTSRLGTDIETLPYPGFPTDMQAQFMALLTLSEGDSIITETVFENRMGHVAELNRMGADIRTKGNHAVIRGVPFLTGAPVVATDLRASAALVLAGLAARGTTIIQGLHHLDRGYDDLEGKLKLLGAQIRRVKGDAGAESVSSLPVMPRS</sequence>
<dbReference type="SUPFAM" id="SSF55205">
    <property type="entry name" value="EPT/RTPC-like"/>
    <property type="match status" value="1"/>
</dbReference>
<dbReference type="GO" id="GO:0005737">
    <property type="term" value="C:cytoplasm"/>
    <property type="evidence" value="ECO:0007669"/>
    <property type="project" value="UniProtKB-SubCell"/>
</dbReference>